<dbReference type="AlphaFoldDB" id="A0A1M6GGQ9"/>
<accession>A0A1M6GGQ9</accession>
<organism evidence="1 2">
    <name type="scientific">Desulfatibacillum alkenivorans DSM 16219</name>
    <dbReference type="NCBI Taxonomy" id="1121393"/>
    <lineage>
        <taxon>Bacteria</taxon>
        <taxon>Pseudomonadati</taxon>
        <taxon>Thermodesulfobacteriota</taxon>
        <taxon>Desulfobacteria</taxon>
        <taxon>Desulfobacterales</taxon>
        <taxon>Desulfatibacillaceae</taxon>
        <taxon>Desulfatibacillum</taxon>
    </lineage>
</organism>
<keyword evidence="2" id="KW-1185">Reference proteome</keyword>
<dbReference type="EMBL" id="FQZU01000004">
    <property type="protein sequence ID" value="SHJ09109.1"/>
    <property type="molecule type" value="Genomic_DNA"/>
</dbReference>
<protein>
    <submittedName>
        <fullName evidence="1">Uncharacterized protein</fullName>
    </submittedName>
</protein>
<evidence type="ECO:0000313" key="1">
    <source>
        <dbReference type="EMBL" id="SHJ09109.1"/>
    </source>
</evidence>
<name>A0A1M6GGQ9_9BACT</name>
<gene>
    <name evidence="1" type="ORF">SAMN02745216_01007</name>
</gene>
<reference evidence="2" key="1">
    <citation type="submission" date="2016-11" db="EMBL/GenBank/DDBJ databases">
        <authorList>
            <person name="Varghese N."/>
            <person name="Submissions S."/>
        </authorList>
    </citation>
    <scope>NUCLEOTIDE SEQUENCE [LARGE SCALE GENOMIC DNA]</scope>
    <source>
        <strain evidence="2">DSM 16219</strain>
    </source>
</reference>
<sequence length="215" mass="25114">MNSMENGHLRKNLEDFERIKRELGKIPAPQSELIAQTFHKANVQDVEYSDKNYETLKSILAYEARKQEYFTKWLKNQQKKHAASEEEFQHGASAGEETDEETSFFLILTVDLTGARPWAFAKLEKALNRLGFEKPSAQDEKKQKRLKFPGFSVSANIYSAQVIVEDEMDMEPERDRINEEIKALMDGEREKGSMEEYRYILFISKQWSWQEEGTS</sequence>
<dbReference type="RefSeq" id="WP_073473604.1">
    <property type="nucleotide sequence ID" value="NZ_FQZU01000004.1"/>
</dbReference>
<dbReference type="STRING" id="1121393.SAMN02745216_01007"/>
<dbReference type="Proteomes" id="UP000183994">
    <property type="component" value="Unassembled WGS sequence"/>
</dbReference>
<proteinExistence type="predicted"/>
<dbReference type="OrthoDB" id="9882171at2"/>
<evidence type="ECO:0000313" key="2">
    <source>
        <dbReference type="Proteomes" id="UP000183994"/>
    </source>
</evidence>